<dbReference type="Pfam" id="PF19780">
    <property type="entry name" value="DUF6265"/>
    <property type="match status" value="1"/>
</dbReference>
<dbReference type="AlphaFoldDB" id="A0A521E4M4"/>
<keyword evidence="4" id="KW-1185">Reference proteome</keyword>
<evidence type="ECO:0000313" key="4">
    <source>
        <dbReference type="Proteomes" id="UP000317557"/>
    </source>
</evidence>
<name>A0A521E4M4_9BACT</name>
<evidence type="ECO:0000256" key="1">
    <source>
        <dbReference type="SAM" id="SignalP"/>
    </source>
</evidence>
<evidence type="ECO:0000259" key="2">
    <source>
        <dbReference type="Pfam" id="PF19780"/>
    </source>
</evidence>
<gene>
    <name evidence="3" type="ORF">SAMN06265219_110108</name>
</gene>
<dbReference type="InterPro" id="IPR046232">
    <property type="entry name" value="DUF6265"/>
</dbReference>
<feature type="domain" description="DUF6265" evidence="2">
    <location>
        <begin position="40"/>
        <end position="144"/>
    </location>
</feature>
<dbReference type="EMBL" id="FXTP01000010">
    <property type="protein sequence ID" value="SMO78321.1"/>
    <property type="molecule type" value="Genomic_DNA"/>
</dbReference>
<dbReference type="Proteomes" id="UP000317557">
    <property type="component" value="Unassembled WGS sequence"/>
</dbReference>
<accession>A0A521E4M4</accession>
<organism evidence="3 4">
    <name type="scientific">Gracilimonas mengyeensis</name>
    <dbReference type="NCBI Taxonomy" id="1302730"/>
    <lineage>
        <taxon>Bacteria</taxon>
        <taxon>Pseudomonadati</taxon>
        <taxon>Balneolota</taxon>
        <taxon>Balneolia</taxon>
        <taxon>Balneolales</taxon>
        <taxon>Balneolaceae</taxon>
        <taxon>Gracilimonas</taxon>
    </lineage>
</organism>
<feature type="signal peptide" evidence="1">
    <location>
        <begin position="1"/>
        <end position="18"/>
    </location>
</feature>
<evidence type="ECO:0000313" key="3">
    <source>
        <dbReference type="EMBL" id="SMO78321.1"/>
    </source>
</evidence>
<keyword evidence="1" id="KW-0732">Signal</keyword>
<sequence length="162" mass="18579">MNKLVSVTALILAVFSVAGLTHYTSHIPHDTKAFSIEDYQWLVGSWTGDGFGGVSHETWEPPVNGTMMGMYRHINNNGELVFYEFMLLDESGLKLKHFNPDLTGWEEKEEMLTFEMISYTKDRIDLKGLSFERLSDTEMTITLQMTENGEAHTEVFSMKRTR</sequence>
<proteinExistence type="predicted"/>
<dbReference type="OrthoDB" id="7567258at2"/>
<dbReference type="RefSeq" id="WP_142454922.1">
    <property type="nucleotide sequence ID" value="NZ_FXTP01000010.1"/>
</dbReference>
<reference evidence="3 4" key="1">
    <citation type="submission" date="2017-05" db="EMBL/GenBank/DDBJ databases">
        <authorList>
            <person name="Varghese N."/>
            <person name="Submissions S."/>
        </authorList>
    </citation>
    <scope>NUCLEOTIDE SEQUENCE [LARGE SCALE GENOMIC DNA]</scope>
    <source>
        <strain evidence="3 4">DSM 21985</strain>
    </source>
</reference>
<protein>
    <recommendedName>
        <fullName evidence="2">DUF6265 domain-containing protein</fullName>
    </recommendedName>
</protein>
<feature type="chain" id="PRO_5021700693" description="DUF6265 domain-containing protein" evidence="1">
    <location>
        <begin position="19"/>
        <end position="162"/>
    </location>
</feature>